<reference evidence="1" key="1">
    <citation type="journal article" date="2014" name="Front. Microbiol.">
        <title>High frequency of phylogenetically diverse reductive dehalogenase-homologous genes in deep subseafloor sedimentary metagenomes.</title>
        <authorList>
            <person name="Kawai M."/>
            <person name="Futagami T."/>
            <person name="Toyoda A."/>
            <person name="Takaki Y."/>
            <person name="Nishi S."/>
            <person name="Hori S."/>
            <person name="Arai W."/>
            <person name="Tsubouchi T."/>
            <person name="Morono Y."/>
            <person name="Uchiyama I."/>
            <person name="Ito T."/>
            <person name="Fujiyama A."/>
            <person name="Inagaki F."/>
            <person name="Takami H."/>
        </authorList>
    </citation>
    <scope>NUCLEOTIDE SEQUENCE</scope>
    <source>
        <strain evidence="1">Expedition CK06-06</strain>
    </source>
</reference>
<proteinExistence type="predicted"/>
<comment type="caution">
    <text evidence="1">The sequence shown here is derived from an EMBL/GenBank/DDBJ whole genome shotgun (WGS) entry which is preliminary data.</text>
</comment>
<organism evidence="1">
    <name type="scientific">marine sediment metagenome</name>
    <dbReference type="NCBI Taxonomy" id="412755"/>
    <lineage>
        <taxon>unclassified sequences</taxon>
        <taxon>metagenomes</taxon>
        <taxon>ecological metagenomes</taxon>
    </lineage>
</organism>
<dbReference type="EMBL" id="BART01010758">
    <property type="protein sequence ID" value="GAG90038.1"/>
    <property type="molecule type" value="Genomic_DNA"/>
</dbReference>
<dbReference type="AlphaFoldDB" id="X1C0R4"/>
<feature type="non-terminal residue" evidence="1">
    <location>
        <position position="48"/>
    </location>
</feature>
<sequence>MSAQESMFVIASERSERGNLRVRKIGIASAENMKENLQGQSFLECSAI</sequence>
<name>X1C0R4_9ZZZZ</name>
<evidence type="ECO:0000313" key="1">
    <source>
        <dbReference type="EMBL" id="GAG90038.1"/>
    </source>
</evidence>
<gene>
    <name evidence="1" type="ORF">S01H4_23245</name>
</gene>
<accession>X1C0R4</accession>
<protein>
    <submittedName>
        <fullName evidence="1">Uncharacterized protein</fullName>
    </submittedName>
</protein>